<dbReference type="RefSeq" id="WP_310093676.1">
    <property type="nucleotide sequence ID" value="NZ_JAVDUU010000002.1"/>
</dbReference>
<keyword evidence="3" id="KW-1185">Reference proteome</keyword>
<comment type="caution">
    <text evidence="2">The sequence shown here is derived from an EMBL/GenBank/DDBJ whole genome shotgun (WGS) entry which is preliminary data.</text>
</comment>
<evidence type="ECO:0000313" key="2">
    <source>
        <dbReference type="EMBL" id="MDR6941660.1"/>
    </source>
</evidence>
<sequence>MYITLLALHSFTRWLVLSSLLFAIFFGYRGWLLDKPYQKFDNVVRYTTATIAHIQLVLGVWLYVISPIVSYFLHHFSVAVHERTIRFFGMEHIAMMLIGITIITIGSAKVKRKTTDREKFKTTAIWFTVGLIVILSSVPWSFSPLISRPNFRPLLIIHPIGNLPF</sequence>
<feature type="transmembrane region" description="Helical" evidence="1">
    <location>
        <begin position="93"/>
        <end position="110"/>
    </location>
</feature>
<feature type="transmembrane region" description="Helical" evidence="1">
    <location>
        <begin position="122"/>
        <end position="142"/>
    </location>
</feature>
<keyword evidence="1" id="KW-0472">Membrane</keyword>
<accession>A0ABU1T8V4</accession>
<dbReference type="EMBL" id="JAVDUU010000002">
    <property type="protein sequence ID" value="MDR6941660.1"/>
    <property type="molecule type" value="Genomic_DNA"/>
</dbReference>
<feature type="transmembrane region" description="Helical" evidence="1">
    <location>
        <begin position="12"/>
        <end position="31"/>
    </location>
</feature>
<keyword evidence="1" id="KW-1133">Transmembrane helix</keyword>
<dbReference type="Proteomes" id="UP001247620">
    <property type="component" value="Unassembled WGS sequence"/>
</dbReference>
<name>A0ABU1T8V4_9SPHI</name>
<feature type="transmembrane region" description="Helical" evidence="1">
    <location>
        <begin position="52"/>
        <end position="73"/>
    </location>
</feature>
<proteinExistence type="predicted"/>
<evidence type="ECO:0000256" key="1">
    <source>
        <dbReference type="SAM" id="Phobius"/>
    </source>
</evidence>
<reference evidence="2 3" key="1">
    <citation type="submission" date="2023-07" db="EMBL/GenBank/DDBJ databases">
        <title>Sorghum-associated microbial communities from plants grown in Nebraska, USA.</title>
        <authorList>
            <person name="Schachtman D."/>
        </authorList>
    </citation>
    <scope>NUCLEOTIDE SEQUENCE [LARGE SCALE GENOMIC DNA]</scope>
    <source>
        <strain evidence="2 3">3262</strain>
    </source>
</reference>
<evidence type="ECO:0000313" key="3">
    <source>
        <dbReference type="Proteomes" id="UP001247620"/>
    </source>
</evidence>
<protein>
    <submittedName>
        <fullName evidence="2">Membrane protein</fullName>
    </submittedName>
</protein>
<keyword evidence="1" id="KW-0812">Transmembrane</keyword>
<gene>
    <name evidence="2" type="ORF">J2W55_001502</name>
</gene>
<organism evidence="2 3">
    <name type="scientific">Mucilaginibacter pocheonensis</name>
    <dbReference type="NCBI Taxonomy" id="398050"/>
    <lineage>
        <taxon>Bacteria</taxon>
        <taxon>Pseudomonadati</taxon>
        <taxon>Bacteroidota</taxon>
        <taxon>Sphingobacteriia</taxon>
        <taxon>Sphingobacteriales</taxon>
        <taxon>Sphingobacteriaceae</taxon>
        <taxon>Mucilaginibacter</taxon>
    </lineage>
</organism>